<dbReference type="InterPro" id="IPR008693">
    <property type="entry name" value="MmpS"/>
</dbReference>
<comment type="subcellular location">
    <subcellularLocation>
        <location evidence="1">Cell membrane</location>
    </subcellularLocation>
</comment>
<evidence type="ECO:0000256" key="6">
    <source>
        <dbReference type="ARBA" id="ARBA00023136"/>
    </source>
</evidence>
<dbReference type="Proteomes" id="UP000022835">
    <property type="component" value="Unassembled WGS sequence"/>
</dbReference>
<gene>
    <name evidence="7" type="ORF">Y900_012895</name>
</gene>
<evidence type="ECO:0000313" key="7">
    <source>
        <dbReference type="EMBL" id="KDE99808.1"/>
    </source>
</evidence>
<dbReference type="Pfam" id="PF05423">
    <property type="entry name" value="Mycobact_memb"/>
    <property type="match status" value="1"/>
</dbReference>
<comment type="caution">
    <text evidence="7">The sequence shown here is derived from an EMBL/GenBank/DDBJ whole genome shotgun (WGS) entry which is preliminary data.</text>
</comment>
<accession>A0A064CM94</accession>
<keyword evidence="3" id="KW-1003">Cell membrane</keyword>
<evidence type="ECO:0000256" key="1">
    <source>
        <dbReference type="ARBA" id="ARBA00004236"/>
    </source>
</evidence>
<keyword evidence="6" id="KW-0472">Membrane</keyword>
<dbReference type="Gene3D" id="2.60.40.2880">
    <property type="entry name" value="MmpS1-5, C-terminal soluble domain"/>
    <property type="match status" value="1"/>
</dbReference>
<dbReference type="STRING" id="1440774.Y900_012895"/>
<dbReference type="RefSeq" id="WP_109751065.1">
    <property type="nucleotide sequence ID" value="NZ_JALN02000001.1"/>
</dbReference>
<keyword evidence="5" id="KW-1133">Transmembrane helix</keyword>
<dbReference type="EMBL" id="JALN02000001">
    <property type="protein sequence ID" value="KDE99808.1"/>
    <property type="molecule type" value="Genomic_DNA"/>
</dbReference>
<dbReference type="GO" id="GO:0005886">
    <property type="term" value="C:plasma membrane"/>
    <property type="evidence" value="ECO:0007669"/>
    <property type="project" value="UniProtKB-SubCell"/>
</dbReference>
<evidence type="ECO:0000256" key="4">
    <source>
        <dbReference type="ARBA" id="ARBA00022692"/>
    </source>
</evidence>
<keyword evidence="4" id="KW-0812">Transmembrane</keyword>
<dbReference type="AlphaFoldDB" id="A0A064CM94"/>
<proteinExistence type="inferred from homology"/>
<keyword evidence="8" id="KW-1185">Reference proteome</keyword>
<dbReference type="eggNOG" id="ENOG50329UM">
    <property type="taxonomic scope" value="Bacteria"/>
</dbReference>
<protein>
    <submittedName>
        <fullName evidence="7">Membrane protein</fullName>
    </submittedName>
</protein>
<evidence type="ECO:0000313" key="8">
    <source>
        <dbReference type="Proteomes" id="UP000022835"/>
    </source>
</evidence>
<evidence type="ECO:0000256" key="3">
    <source>
        <dbReference type="ARBA" id="ARBA00022475"/>
    </source>
</evidence>
<comment type="similarity">
    <text evidence="2">Belongs to the MmpS family.</text>
</comment>
<evidence type="ECO:0000256" key="5">
    <source>
        <dbReference type="ARBA" id="ARBA00022989"/>
    </source>
</evidence>
<sequence>MQRVSLGRRLSQRWMLLVAVVVVAVAGFTVYRLHGIFASHDVTSTPSGAGNDIVPFNPKHVVLEVFGPPGTVATVTYLDVNAQPQRADAVTLPWAYDATTTQPAVFVNVSAQGDSDWIGCRIKIDDVVKDERTVNTLNAFTYCLDKSG</sequence>
<reference evidence="7" key="1">
    <citation type="submission" date="2014-05" db="EMBL/GenBank/DDBJ databases">
        <title>Genome sequence of Mycobacterium aromaticivorans strain JS19b1T (= DSM 45407T).</title>
        <authorList>
            <person name="Kwak Y."/>
            <person name="Park G.-S."/>
            <person name="Li Q.X."/>
            <person name="Lee S.-E."/>
            <person name="Shin J.-H."/>
        </authorList>
    </citation>
    <scope>NUCLEOTIDE SEQUENCE [LARGE SCALE GENOMIC DNA]</scope>
    <source>
        <strain evidence="7">JS19b1</strain>
    </source>
</reference>
<name>A0A064CM94_9MYCO</name>
<organism evidence="7 8">
    <name type="scientific">Mycolicibacterium aromaticivorans JS19b1 = JCM 16368</name>
    <dbReference type="NCBI Taxonomy" id="1440774"/>
    <lineage>
        <taxon>Bacteria</taxon>
        <taxon>Bacillati</taxon>
        <taxon>Actinomycetota</taxon>
        <taxon>Actinomycetes</taxon>
        <taxon>Mycobacteriales</taxon>
        <taxon>Mycobacteriaceae</taxon>
        <taxon>Mycolicibacterium</taxon>
    </lineage>
</organism>
<dbReference type="OrthoDB" id="3398257at2"/>
<evidence type="ECO:0000256" key="2">
    <source>
        <dbReference type="ARBA" id="ARBA00007531"/>
    </source>
</evidence>
<dbReference type="InterPro" id="IPR038468">
    <property type="entry name" value="MmpS_C"/>
</dbReference>